<dbReference type="AlphaFoldDB" id="W6A9T1"/>
<keyword evidence="1" id="KW-0472">Membrane</keyword>
<organism evidence="2 3">
    <name type="scientific">Spiroplasma sabaudiense Ar-1343</name>
    <dbReference type="NCBI Taxonomy" id="1276257"/>
    <lineage>
        <taxon>Bacteria</taxon>
        <taxon>Bacillati</taxon>
        <taxon>Mycoplasmatota</taxon>
        <taxon>Mollicutes</taxon>
        <taxon>Entomoplasmatales</taxon>
        <taxon>Spiroplasmataceae</taxon>
        <taxon>Spiroplasma</taxon>
    </lineage>
</organism>
<dbReference type="RefSeq" id="WP_025251073.1">
    <property type="nucleotide sequence ID" value="NZ_CP006934.1"/>
</dbReference>
<gene>
    <name evidence="2" type="ORF">SSABA_v1c05260</name>
</gene>
<feature type="transmembrane region" description="Helical" evidence="1">
    <location>
        <begin position="114"/>
        <end position="136"/>
    </location>
</feature>
<sequence length="195" mass="22243">MNPKNYVYAKFIYTSYFLTVFMVFVLGILKVTKNSDDLAAALIIDRIIWVLTSLGLVFLGCYIAIILFLKIKTQYVPKKQDNFYIITVFGLMVLTYWLSLIFAGIALTINEKNIILTLGICFLIAAMIISIGASILETFSRVNEIIFFNRQNQIKKNQDAQKVKKNLPPIIPTNLTEKQITNKKNPFLEGEDVDD</sequence>
<dbReference type="Proteomes" id="UP000019265">
    <property type="component" value="Chromosome"/>
</dbReference>
<dbReference type="STRING" id="1276257.SSABA_v1c05260"/>
<keyword evidence="3" id="KW-1185">Reference proteome</keyword>
<proteinExistence type="predicted"/>
<dbReference type="OrthoDB" id="389802at2"/>
<feature type="transmembrane region" description="Helical" evidence="1">
    <location>
        <begin position="83"/>
        <end position="108"/>
    </location>
</feature>
<evidence type="ECO:0000313" key="2">
    <source>
        <dbReference type="EMBL" id="AHI53933.1"/>
    </source>
</evidence>
<dbReference type="PATRIC" id="fig|1276257.3.peg.536"/>
<keyword evidence="1" id="KW-1133">Transmembrane helix</keyword>
<dbReference type="HOGENOM" id="CLU_1395534_0_0_14"/>
<protein>
    <recommendedName>
        <fullName evidence="4">Transmembrane protein</fullName>
    </recommendedName>
</protein>
<name>W6A9T1_9MOLU</name>
<evidence type="ECO:0000256" key="1">
    <source>
        <dbReference type="SAM" id="Phobius"/>
    </source>
</evidence>
<feature type="transmembrane region" description="Helical" evidence="1">
    <location>
        <begin position="48"/>
        <end position="71"/>
    </location>
</feature>
<keyword evidence="1" id="KW-0812">Transmembrane</keyword>
<accession>W6A9T1</accession>
<evidence type="ECO:0000313" key="3">
    <source>
        <dbReference type="Proteomes" id="UP000019265"/>
    </source>
</evidence>
<dbReference type="EMBL" id="CP006934">
    <property type="protein sequence ID" value="AHI53933.1"/>
    <property type="molecule type" value="Genomic_DNA"/>
</dbReference>
<reference evidence="2 3" key="1">
    <citation type="journal article" date="2014" name="Genome Biol. Evol.">
        <title>Molecular evolution of the substrate utilization strategies and putative virulence factors in mosquito-associated Spiroplasma species.</title>
        <authorList>
            <person name="Chang T.H."/>
            <person name="Lo W.S."/>
            <person name="Ku C."/>
            <person name="Chen L.L."/>
            <person name="Kuo C.H."/>
        </authorList>
    </citation>
    <scope>NUCLEOTIDE SEQUENCE [LARGE SCALE GENOMIC DNA]</scope>
    <source>
        <strain evidence="2">Ar-1343</strain>
    </source>
</reference>
<evidence type="ECO:0008006" key="4">
    <source>
        <dbReference type="Google" id="ProtNLM"/>
    </source>
</evidence>
<feature type="transmembrane region" description="Helical" evidence="1">
    <location>
        <begin position="7"/>
        <end position="28"/>
    </location>
</feature>
<dbReference type="KEGG" id="ssab:SSABA_v1c05260"/>